<evidence type="ECO:0000259" key="13">
    <source>
        <dbReference type="Pfam" id="PF02581"/>
    </source>
</evidence>
<dbReference type="GO" id="GO:0009228">
    <property type="term" value="P:thiamine biosynthetic process"/>
    <property type="evidence" value="ECO:0007669"/>
    <property type="project" value="UniProtKB-KW"/>
</dbReference>
<dbReference type="Gene3D" id="3.20.20.70">
    <property type="entry name" value="Aldolase class I"/>
    <property type="match status" value="1"/>
</dbReference>
<proteinExistence type="inferred from homology"/>
<evidence type="ECO:0000256" key="7">
    <source>
        <dbReference type="ARBA" id="ARBA00047334"/>
    </source>
</evidence>
<evidence type="ECO:0000256" key="9">
    <source>
        <dbReference type="ARBA" id="ARBA00047883"/>
    </source>
</evidence>
<evidence type="ECO:0000256" key="5">
    <source>
        <dbReference type="ARBA" id="ARBA00022842"/>
    </source>
</evidence>
<feature type="binding site" evidence="10">
    <location>
        <position position="163"/>
    </location>
    <ligand>
        <name>2-[(2R,5Z)-2-carboxy-4-methylthiazol-5(2H)-ylidene]ethyl phosphate</name>
        <dbReference type="ChEBI" id="CHEBI:62899"/>
    </ligand>
</feature>
<name>A0A165M2B3_PELLU</name>
<dbReference type="PANTHER" id="PTHR20857">
    <property type="entry name" value="THIAMINE-PHOSPHATE PYROPHOSPHORYLASE"/>
    <property type="match status" value="1"/>
</dbReference>
<dbReference type="GO" id="GO:0004789">
    <property type="term" value="F:thiamine-phosphate diphosphorylase activity"/>
    <property type="evidence" value="ECO:0007669"/>
    <property type="project" value="UniProtKB-UniRule"/>
</dbReference>
<dbReference type="InterPro" id="IPR013785">
    <property type="entry name" value="Aldolase_TIM"/>
</dbReference>
<feature type="binding site" evidence="10">
    <location>
        <position position="68"/>
    </location>
    <ligand>
        <name>Mg(2+)</name>
        <dbReference type="ChEBI" id="CHEBI:18420"/>
    </ligand>
</feature>
<dbReference type="PANTHER" id="PTHR20857:SF15">
    <property type="entry name" value="THIAMINE-PHOSPHATE SYNTHASE"/>
    <property type="match status" value="1"/>
</dbReference>
<evidence type="ECO:0000256" key="2">
    <source>
        <dbReference type="ARBA" id="ARBA00005165"/>
    </source>
</evidence>
<dbReference type="CDD" id="cd00564">
    <property type="entry name" value="TMP_TenI"/>
    <property type="match status" value="1"/>
</dbReference>
<evidence type="ECO:0000256" key="12">
    <source>
        <dbReference type="RuleBase" id="RU004253"/>
    </source>
</evidence>
<dbReference type="SUPFAM" id="SSF51391">
    <property type="entry name" value="Thiamin phosphate synthase"/>
    <property type="match status" value="1"/>
</dbReference>
<dbReference type="InterPro" id="IPR034291">
    <property type="entry name" value="TMP_synthase"/>
</dbReference>
<evidence type="ECO:0000256" key="11">
    <source>
        <dbReference type="RuleBase" id="RU003826"/>
    </source>
</evidence>
<gene>
    <name evidence="10" type="primary">thiE</name>
    <name evidence="14" type="ORF">A3K90_04615</name>
</gene>
<keyword evidence="5 10" id="KW-0460">Magnesium</keyword>
<evidence type="ECO:0000256" key="8">
    <source>
        <dbReference type="ARBA" id="ARBA00047851"/>
    </source>
</evidence>
<feature type="binding site" evidence="10">
    <location>
        <position position="106"/>
    </location>
    <ligand>
        <name>4-amino-2-methyl-5-(diphosphooxymethyl)pyrimidine</name>
        <dbReference type="ChEBI" id="CHEBI:57841"/>
    </ligand>
</feature>
<comment type="catalytic activity">
    <reaction evidence="8 10 11">
        <text>2-(2-carboxy-4-methylthiazol-5-yl)ethyl phosphate + 4-amino-2-methyl-5-(diphosphooxymethyl)pyrimidine + 2 H(+) = thiamine phosphate + CO2 + diphosphate</text>
        <dbReference type="Rhea" id="RHEA:47848"/>
        <dbReference type="ChEBI" id="CHEBI:15378"/>
        <dbReference type="ChEBI" id="CHEBI:16526"/>
        <dbReference type="ChEBI" id="CHEBI:33019"/>
        <dbReference type="ChEBI" id="CHEBI:37575"/>
        <dbReference type="ChEBI" id="CHEBI:57841"/>
        <dbReference type="ChEBI" id="CHEBI:62890"/>
        <dbReference type="EC" id="2.5.1.3"/>
    </reaction>
</comment>
<dbReference type="NCBIfam" id="TIGR00693">
    <property type="entry name" value="thiE"/>
    <property type="match status" value="1"/>
</dbReference>
<feature type="binding site" evidence="10">
    <location>
        <position position="135"/>
    </location>
    <ligand>
        <name>4-amino-2-methyl-5-(diphosphooxymethyl)pyrimidine</name>
        <dbReference type="ChEBI" id="CHEBI:57841"/>
    </ligand>
</feature>
<dbReference type="EMBL" id="LVWG01000019">
    <property type="protein sequence ID" value="KZK74731.1"/>
    <property type="molecule type" value="Genomic_DNA"/>
</dbReference>
<evidence type="ECO:0000313" key="15">
    <source>
        <dbReference type="Proteomes" id="UP000076481"/>
    </source>
</evidence>
<reference evidence="14 15" key="1">
    <citation type="submission" date="2016-03" db="EMBL/GenBank/DDBJ databases">
        <title>Speciation and ecological success in dimly lit waters: horizontal gene transfer in a green sulfur bacteria bloom unveiled by metagenomic assembly.</title>
        <authorList>
            <person name="Llorens-Mares T."/>
            <person name="Liu Z."/>
            <person name="Allen L.Z."/>
            <person name="Rusch D.B."/>
            <person name="Craig M.T."/>
            <person name="Dupont C.L."/>
            <person name="Bryant D.A."/>
            <person name="Casamayor E.O."/>
        </authorList>
    </citation>
    <scope>NUCLEOTIDE SEQUENCE [LARGE SCALE GENOMIC DNA]</scope>
    <source>
        <strain evidence="14">CIII</strain>
    </source>
</reference>
<dbReference type="Proteomes" id="UP000076481">
    <property type="component" value="Unassembled WGS sequence"/>
</dbReference>
<protein>
    <recommendedName>
        <fullName evidence="10">Thiamine-phosphate synthase</fullName>
        <shortName evidence="10">TP synthase</shortName>
        <shortName evidence="10">TPS</shortName>
        <ecNumber evidence="10">2.5.1.3</ecNumber>
    </recommendedName>
    <alternativeName>
        <fullName evidence="10">Thiamine-phosphate pyrophosphorylase</fullName>
        <shortName evidence="10">TMP pyrophosphorylase</shortName>
        <shortName evidence="10">TMP-PPase</shortName>
    </alternativeName>
</protein>
<comment type="catalytic activity">
    <reaction evidence="7 10 11">
        <text>4-methyl-5-(2-phosphooxyethyl)-thiazole + 4-amino-2-methyl-5-(diphosphooxymethyl)pyrimidine + H(+) = thiamine phosphate + diphosphate</text>
        <dbReference type="Rhea" id="RHEA:22328"/>
        <dbReference type="ChEBI" id="CHEBI:15378"/>
        <dbReference type="ChEBI" id="CHEBI:33019"/>
        <dbReference type="ChEBI" id="CHEBI:37575"/>
        <dbReference type="ChEBI" id="CHEBI:57841"/>
        <dbReference type="ChEBI" id="CHEBI:58296"/>
        <dbReference type="EC" id="2.5.1.3"/>
    </reaction>
</comment>
<feature type="binding site" evidence="10">
    <location>
        <position position="87"/>
    </location>
    <ligand>
        <name>Mg(2+)</name>
        <dbReference type="ChEBI" id="CHEBI:18420"/>
    </ligand>
</feature>
<comment type="cofactor">
    <cofactor evidence="10">
        <name>Mg(2+)</name>
        <dbReference type="ChEBI" id="CHEBI:18420"/>
    </cofactor>
    <text evidence="10">Binds 1 Mg(2+) ion per subunit.</text>
</comment>
<feature type="binding site" evidence="10">
    <location>
        <begin position="183"/>
        <end position="184"/>
    </location>
    <ligand>
        <name>2-[(2R,5Z)-2-carboxy-4-methylthiazol-5(2H)-ylidene]ethyl phosphate</name>
        <dbReference type="ChEBI" id="CHEBI:62899"/>
    </ligand>
</feature>
<comment type="similarity">
    <text evidence="10 11">Belongs to the thiamine-phosphate synthase family.</text>
</comment>
<dbReference type="InterPro" id="IPR036206">
    <property type="entry name" value="ThiamineP_synth_sf"/>
</dbReference>
<dbReference type="Pfam" id="PF02581">
    <property type="entry name" value="TMP-TENI"/>
    <property type="match status" value="1"/>
</dbReference>
<comment type="catalytic activity">
    <reaction evidence="9 10 11">
        <text>2-[(2R,5Z)-2-carboxy-4-methylthiazol-5(2H)-ylidene]ethyl phosphate + 4-amino-2-methyl-5-(diphosphooxymethyl)pyrimidine + 2 H(+) = thiamine phosphate + CO2 + diphosphate</text>
        <dbReference type="Rhea" id="RHEA:47844"/>
        <dbReference type="ChEBI" id="CHEBI:15378"/>
        <dbReference type="ChEBI" id="CHEBI:16526"/>
        <dbReference type="ChEBI" id="CHEBI:33019"/>
        <dbReference type="ChEBI" id="CHEBI:37575"/>
        <dbReference type="ChEBI" id="CHEBI:57841"/>
        <dbReference type="ChEBI" id="CHEBI:62899"/>
        <dbReference type="EC" id="2.5.1.3"/>
    </reaction>
</comment>
<evidence type="ECO:0000256" key="4">
    <source>
        <dbReference type="ARBA" id="ARBA00022723"/>
    </source>
</evidence>
<dbReference type="EC" id="2.5.1.3" evidence="10"/>
<dbReference type="InterPro" id="IPR022998">
    <property type="entry name" value="ThiamineP_synth_TenI"/>
</dbReference>
<feature type="binding site" evidence="10">
    <location>
        <position position="67"/>
    </location>
    <ligand>
        <name>4-amino-2-methyl-5-(diphosphooxymethyl)pyrimidine</name>
        <dbReference type="ChEBI" id="CHEBI:57841"/>
    </ligand>
</feature>
<evidence type="ECO:0000256" key="6">
    <source>
        <dbReference type="ARBA" id="ARBA00022977"/>
    </source>
</evidence>
<organism evidence="14 15">
    <name type="scientific">Pelodictyon luteolum</name>
    <dbReference type="NCBI Taxonomy" id="1100"/>
    <lineage>
        <taxon>Bacteria</taxon>
        <taxon>Pseudomonadati</taxon>
        <taxon>Chlorobiota</taxon>
        <taxon>Chlorobiia</taxon>
        <taxon>Chlorobiales</taxon>
        <taxon>Chlorobiaceae</taxon>
        <taxon>Chlorobium/Pelodictyon group</taxon>
        <taxon>Pelodictyon</taxon>
    </lineage>
</organism>
<comment type="function">
    <text evidence="1 10">Condenses 4-methyl-5-(beta-hydroxyethyl)thiazole monophosphate (THZ-P) and 2-methyl-4-amino-5-hydroxymethyl pyrimidine pyrophosphate (HMP-PP) to form thiamine monophosphate (TMP).</text>
</comment>
<comment type="pathway">
    <text evidence="2 10 12">Cofactor biosynthesis; thiamine diphosphate biosynthesis; thiamine phosphate from 4-amino-2-methyl-5-diphosphomethylpyrimidine and 4-methyl-5-(2-phosphoethyl)-thiazole: step 1/1.</text>
</comment>
<dbReference type="GO" id="GO:0000287">
    <property type="term" value="F:magnesium ion binding"/>
    <property type="evidence" value="ECO:0007669"/>
    <property type="project" value="UniProtKB-UniRule"/>
</dbReference>
<dbReference type="GO" id="GO:0005737">
    <property type="term" value="C:cytoplasm"/>
    <property type="evidence" value="ECO:0007669"/>
    <property type="project" value="TreeGrafter"/>
</dbReference>
<dbReference type="AlphaFoldDB" id="A0A165M2B3"/>
<comment type="caution">
    <text evidence="14">The sequence shown here is derived from an EMBL/GenBank/DDBJ whole genome shotgun (WGS) entry which is preliminary data.</text>
</comment>
<evidence type="ECO:0000256" key="10">
    <source>
        <dbReference type="HAMAP-Rule" id="MF_00097"/>
    </source>
</evidence>
<dbReference type="FunFam" id="3.20.20.70:FF:000096">
    <property type="entry name" value="Thiamine-phosphate synthase"/>
    <property type="match status" value="1"/>
</dbReference>
<evidence type="ECO:0000256" key="1">
    <source>
        <dbReference type="ARBA" id="ARBA00003814"/>
    </source>
</evidence>
<keyword evidence="3 10" id="KW-0808">Transferase</keyword>
<feature type="binding site" evidence="10">
    <location>
        <begin position="35"/>
        <end position="39"/>
    </location>
    <ligand>
        <name>4-amino-2-methyl-5-(diphosphooxymethyl)pyrimidine</name>
        <dbReference type="ChEBI" id="CHEBI:57841"/>
    </ligand>
</feature>
<evidence type="ECO:0000313" key="14">
    <source>
        <dbReference type="EMBL" id="KZK74731.1"/>
    </source>
</evidence>
<dbReference type="RefSeq" id="WP_303681127.1">
    <property type="nucleotide sequence ID" value="NZ_LVWG01000019.1"/>
</dbReference>
<keyword evidence="4 10" id="KW-0479">Metal-binding</keyword>
<keyword evidence="6 10" id="KW-0784">Thiamine biosynthesis</keyword>
<feature type="domain" description="Thiamine phosphate synthase/TenI" evidence="13">
    <location>
        <begin position="9"/>
        <end position="186"/>
    </location>
</feature>
<dbReference type="UniPathway" id="UPA00060">
    <property type="reaction ID" value="UER00141"/>
</dbReference>
<sequence length="215" mass="22112">MNLPHSPILCVITDEDTDPLEIVPLALKGGANMIQLRRKKASGRELCRLAEALLPLCRNAGALFIVNDRADIALATQADGVHLGQDDIPVHAARQLFGPGKIIGASTSSLDEAVRAERDGADYAGFGHIFPTGSKAKGYAPLGAEAISLAAAAIRIPLIAIGGITRENAGTIIAHGAAGIAVISAVTQAESPEDAARSLMDIMNIMHATRAGGGA</sequence>
<dbReference type="GO" id="GO:0009229">
    <property type="term" value="P:thiamine diphosphate biosynthetic process"/>
    <property type="evidence" value="ECO:0007669"/>
    <property type="project" value="UniProtKB-UniRule"/>
</dbReference>
<dbReference type="HAMAP" id="MF_00097">
    <property type="entry name" value="TMP_synthase"/>
    <property type="match status" value="1"/>
</dbReference>
<accession>A0A165M2B3</accession>
<feature type="binding site" evidence="10">
    <location>
        <begin position="132"/>
        <end position="134"/>
    </location>
    <ligand>
        <name>2-[(2R,5Z)-2-carboxy-4-methylthiazol-5(2H)-ylidene]ethyl phosphate</name>
        <dbReference type="ChEBI" id="CHEBI:62899"/>
    </ligand>
</feature>
<evidence type="ECO:0000256" key="3">
    <source>
        <dbReference type="ARBA" id="ARBA00022679"/>
    </source>
</evidence>